<proteinExistence type="predicted"/>
<dbReference type="InterPro" id="IPR029021">
    <property type="entry name" value="Prot-tyrosine_phosphatase-like"/>
</dbReference>
<evidence type="ECO:0000313" key="3">
    <source>
        <dbReference type="Proteomes" id="UP000663508"/>
    </source>
</evidence>
<dbReference type="Pfam" id="PF04273">
    <property type="entry name" value="BLH_phosphatase"/>
    <property type="match status" value="1"/>
</dbReference>
<organism evidence="2 3">
    <name type="scientific">Methylobacterium indicum</name>
    <dbReference type="NCBI Taxonomy" id="1775910"/>
    <lineage>
        <taxon>Bacteria</taxon>
        <taxon>Pseudomonadati</taxon>
        <taxon>Pseudomonadota</taxon>
        <taxon>Alphaproteobacteria</taxon>
        <taxon>Hyphomicrobiales</taxon>
        <taxon>Methylobacteriaceae</taxon>
        <taxon>Methylobacterium</taxon>
    </lineage>
</organism>
<sequence length="152" mass="16034">MDVKRLTDDLSVAGQVVPADVPAMSRAGFRALICNRPDGEGTDQPDFREIEVAARTAGIEIRYLPVVSGRVSNADAAAFGALLEDLPTPVLAYCRTGTRSTTLWSLHEGARGRPEPEILAVARAAGYDMTDAIRHLASADGPSKQGSATSPT</sequence>
<dbReference type="GO" id="GO:0016787">
    <property type="term" value="F:hydrolase activity"/>
    <property type="evidence" value="ECO:0007669"/>
    <property type="project" value="InterPro"/>
</dbReference>
<reference evidence="2" key="1">
    <citation type="submission" date="2020-11" db="EMBL/GenBank/DDBJ databases">
        <title>Complete genome sequence of a novel pathogenic Methylobacterium strain isolated from rice in Vietnam.</title>
        <authorList>
            <person name="Lai K."/>
            <person name="Okazaki S."/>
            <person name="Higashi K."/>
            <person name="Mori H."/>
            <person name="Toyoda A."/>
            <person name="Kurokawa K."/>
        </authorList>
    </citation>
    <scope>NUCLEOTIDE SEQUENCE</scope>
    <source>
        <strain evidence="2">VL1</strain>
    </source>
</reference>
<dbReference type="Proteomes" id="UP000663508">
    <property type="component" value="Chromosome"/>
</dbReference>
<name>A0A8H9C303_9HYPH</name>
<dbReference type="KEGG" id="mind:mvi_00370"/>
<dbReference type="NCBIfam" id="TIGR01244">
    <property type="entry name" value="TIGR01244 family sulfur transferase"/>
    <property type="match status" value="1"/>
</dbReference>
<accession>A0A8H9C303</accession>
<gene>
    <name evidence="2" type="ORF">mvi_00370</name>
</gene>
<dbReference type="AlphaFoldDB" id="A0A8H9C303"/>
<evidence type="ECO:0000313" key="2">
    <source>
        <dbReference type="EMBL" id="BCM81576.1"/>
    </source>
</evidence>
<feature type="domain" description="Beta-lactamase hydrolase-like protein phosphatase-like" evidence="1">
    <location>
        <begin position="2"/>
        <end position="107"/>
    </location>
</feature>
<dbReference type="Gene3D" id="3.90.190.10">
    <property type="entry name" value="Protein tyrosine phosphatase superfamily"/>
    <property type="match status" value="1"/>
</dbReference>
<protein>
    <recommendedName>
        <fullName evidence="1">Beta-lactamase hydrolase-like protein phosphatase-like domain-containing protein</fullName>
    </recommendedName>
</protein>
<dbReference type="SUPFAM" id="SSF52799">
    <property type="entry name" value="(Phosphotyrosine protein) phosphatases II"/>
    <property type="match status" value="1"/>
</dbReference>
<dbReference type="EMBL" id="AP024145">
    <property type="protein sequence ID" value="BCM81576.1"/>
    <property type="molecule type" value="Genomic_DNA"/>
</dbReference>
<evidence type="ECO:0000259" key="1">
    <source>
        <dbReference type="Pfam" id="PF04273"/>
    </source>
</evidence>
<dbReference type="InterPro" id="IPR005939">
    <property type="entry name" value="BLH_phosphatase-like"/>
</dbReference>
<dbReference type="RefSeq" id="WP_207180769.1">
    <property type="nucleotide sequence ID" value="NZ_AP024145.1"/>
</dbReference>